<dbReference type="KEGG" id="pcea:J3359_13395"/>
<evidence type="ECO:0000256" key="1">
    <source>
        <dbReference type="SAM" id="Phobius"/>
    </source>
</evidence>
<reference evidence="2 3" key="1">
    <citation type="submission" date="2021-03" db="EMBL/GenBank/DDBJ databases">
        <title>Complete genome of Polaribacter_sp.SM13.</title>
        <authorList>
            <person name="Jeong S.W."/>
            <person name="Bae J.W."/>
        </authorList>
    </citation>
    <scope>NUCLEOTIDE SEQUENCE [LARGE SCALE GENOMIC DNA]</scope>
    <source>
        <strain evidence="2 3">SM13</strain>
    </source>
</reference>
<evidence type="ECO:0000313" key="3">
    <source>
        <dbReference type="Proteomes" id="UP000663920"/>
    </source>
</evidence>
<dbReference type="RefSeq" id="WP_208077353.1">
    <property type="nucleotide sequence ID" value="NZ_CP071869.1"/>
</dbReference>
<keyword evidence="1" id="KW-1133">Transmembrane helix</keyword>
<keyword evidence="3" id="KW-1185">Reference proteome</keyword>
<feature type="transmembrane region" description="Helical" evidence="1">
    <location>
        <begin position="73"/>
        <end position="91"/>
    </location>
</feature>
<evidence type="ECO:0000313" key="2">
    <source>
        <dbReference type="EMBL" id="QTE21802.1"/>
    </source>
</evidence>
<gene>
    <name evidence="2" type="ORF">J3359_13395</name>
</gene>
<accession>A0A975CMH8</accession>
<dbReference type="InterPro" id="IPR025671">
    <property type="entry name" value="HXXEE"/>
</dbReference>
<keyword evidence="1" id="KW-0472">Membrane</keyword>
<feature type="transmembrane region" description="Helical" evidence="1">
    <location>
        <begin position="103"/>
        <end position="125"/>
    </location>
</feature>
<organism evidence="2 3">
    <name type="scientific">Polaribacter cellanae</name>
    <dbReference type="NCBI Taxonomy" id="2818493"/>
    <lineage>
        <taxon>Bacteria</taxon>
        <taxon>Pseudomonadati</taxon>
        <taxon>Bacteroidota</taxon>
        <taxon>Flavobacteriia</taxon>
        <taxon>Flavobacteriales</taxon>
        <taxon>Flavobacteriaceae</taxon>
    </lineage>
</organism>
<dbReference type="Proteomes" id="UP000663920">
    <property type="component" value="Chromosome"/>
</dbReference>
<proteinExistence type="predicted"/>
<feature type="transmembrane region" description="Helical" evidence="1">
    <location>
        <begin position="42"/>
        <end position="61"/>
    </location>
</feature>
<keyword evidence="1" id="KW-0812">Transmembrane</keyword>
<protein>
    <submittedName>
        <fullName evidence="2">HXXEE domain-containing protein</fullName>
    </submittedName>
</protein>
<feature type="transmembrane region" description="Helical" evidence="1">
    <location>
        <begin position="137"/>
        <end position="155"/>
    </location>
</feature>
<sequence>MELNLNTLIILLPFAFALHNFEEILGMEKWTKSIPIFIHKPVTTRQFGIAVILFTILGFAITFSKELYQTEKYYYLIITGFSGMLFLNVFFPHLLAVIYLRKYAPGIITGLLINLPLTITILLLVKDSEILSQKQMIFSVIAGGLIGIFLAFIFLKIGKFWDFKKVIE</sequence>
<dbReference type="Pfam" id="PF13787">
    <property type="entry name" value="HXXEE"/>
    <property type="match status" value="1"/>
</dbReference>
<dbReference type="EMBL" id="CP071869">
    <property type="protein sequence ID" value="QTE21802.1"/>
    <property type="molecule type" value="Genomic_DNA"/>
</dbReference>
<dbReference type="AlphaFoldDB" id="A0A975CMH8"/>
<name>A0A975CMH8_9FLAO</name>